<dbReference type="PROSITE" id="PS50918">
    <property type="entry name" value="WWE"/>
    <property type="match status" value="1"/>
</dbReference>
<comment type="caution">
    <text evidence="12">The sequence shown here is derived from an EMBL/GenBank/DDBJ whole genome shotgun (WGS) entry which is preliminary data.</text>
</comment>
<dbReference type="EC" id="2.4.2.31" evidence="10"/>
<dbReference type="Pfam" id="PF01129">
    <property type="entry name" value="ART"/>
    <property type="match status" value="1"/>
</dbReference>
<dbReference type="InterPro" id="IPR050999">
    <property type="entry name" value="ADP-ribosyltransferase_ARG"/>
</dbReference>
<dbReference type="InterPro" id="IPR000768">
    <property type="entry name" value="ART"/>
</dbReference>
<dbReference type="EMBL" id="CAJNOT010000865">
    <property type="protein sequence ID" value="CAF1097774.1"/>
    <property type="molecule type" value="Genomic_DNA"/>
</dbReference>
<feature type="domain" description="WWE" evidence="11">
    <location>
        <begin position="1"/>
        <end position="73"/>
    </location>
</feature>
<keyword evidence="8" id="KW-0843">Virulence</keyword>
<protein>
    <recommendedName>
        <fullName evidence="10">NAD(P)(+)--arginine ADP-ribosyltransferase</fullName>
        <ecNumber evidence="10">2.4.2.31</ecNumber>
    </recommendedName>
    <alternativeName>
        <fullName evidence="10">Mono(ADP-ribosyl)transferase</fullName>
    </alternativeName>
</protein>
<evidence type="ECO:0000256" key="6">
    <source>
        <dbReference type="ARBA" id="ARBA00022679"/>
    </source>
</evidence>
<evidence type="ECO:0000256" key="8">
    <source>
        <dbReference type="ARBA" id="ARBA00023026"/>
    </source>
</evidence>
<dbReference type="PANTHER" id="PTHR10339">
    <property type="entry name" value="ADP-RIBOSYLTRANSFERASE"/>
    <property type="match status" value="1"/>
</dbReference>
<comment type="catalytic activity">
    <reaction evidence="9 10">
        <text>L-arginyl-[protein] + NAD(+) = N(omega)-(ADP-D-ribosyl)-L-arginyl-[protein] + nicotinamide + H(+)</text>
        <dbReference type="Rhea" id="RHEA:19149"/>
        <dbReference type="Rhea" id="RHEA-COMP:10532"/>
        <dbReference type="Rhea" id="RHEA-COMP:15087"/>
        <dbReference type="ChEBI" id="CHEBI:15378"/>
        <dbReference type="ChEBI" id="CHEBI:17154"/>
        <dbReference type="ChEBI" id="CHEBI:29965"/>
        <dbReference type="ChEBI" id="CHEBI:57540"/>
        <dbReference type="ChEBI" id="CHEBI:142554"/>
        <dbReference type="EC" id="2.4.2.31"/>
    </reaction>
</comment>
<comment type="similarity">
    <text evidence="2 10">Belongs to the Arg-specific ADP-ribosyltransferase family.</text>
</comment>
<dbReference type="Pfam" id="PF02825">
    <property type="entry name" value="WWE"/>
    <property type="match status" value="1"/>
</dbReference>
<dbReference type="Gene3D" id="3.30.720.50">
    <property type="match status" value="1"/>
</dbReference>
<evidence type="ECO:0000256" key="3">
    <source>
        <dbReference type="ARBA" id="ARBA00022525"/>
    </source>
</evidence>
<dbReference type="SUPFAM" id="SSF117839">
    <property type="entry name" value="WWE domain"/>
    <property type="match status" value="1"/>
</dbReference>
<keyword evidence="10" id="KW-0521">NADP</keyword>
<keyword evidence="6 10" id="KW-0808">Transferase</keyword>
<proteinExistence type="inferred from homology"/>
<gene>
    <name evidence="13" type="ORF">JBS370_LOCUS29203</name>
    <name evidence="12" type="ORF">ZHD862_LOCUS17428</name>
</gene>
<keyword evidence="3" id="KW-0964">Secreted</keyword>
<evidence type="ECO:0000313" key="14">
    <source>
        <dbReference type="Proteomes" id="UP000663864"/>
    </source>
</evidence>
<evidence type="ECO:0000313" key="12">
    <source>
        <dbReference type="EMBL" id="CAF1097774.1"/>
    </source>
</evidence>
<evidence type="ECO:0000256" key="5">
    <source>
        <dbReference type="ARBA" id="ARBA00022676"/>
    </source>
</evidence>
<dbReference type="GO" id="GO:0005576">
    <property type="term" value="C:extracellular region"/>
    <property type="evidence" value="ECO:0007669"/>
    <property type="project" value="UniProtKB-SubCell"/>
</dbReference>
<dbReference type="AlphaFoldDB" id="A0A814NS73"/>
<evidence type="ECO:0000313" key="13">
    <source>
        <dbReference type="EMBL" id="CAF4053980.1"/>
    </source>
</evidence>
<sequence length="319" mass="37821">MTKAVWHWNSNLNPWCPKQEPQWTKYSDIENEIIEKAYQNHQNYVELDLYWIDLEHKVQKKKSNYNKQRPIKRILIENENNSREERFFIPPKLSKTFSSYSIHHSDFINEWIRRNFHIIHDIKKIVQNAIDGIIHEGHLLEQDNEAKWLGNKLIQFENSTQEEINECCVHLYTRESFLYKLLNKTLREDDMSKVDTLGSFAYLLYESSSNLKKHLYQGVVYRGAKLESDMIDDYKKALNDGCRSWSGFTSTSRNRRKAEKFGNILFIIDILRSNTAIDVSSLSEYPSEQEVLIGAGWNFSINNIEFDHNGKQIIYIKQD</sequence>
<evidence type="ECO:0000256" key="10">
    <source>
        <dbReference type="RuleBase" id="RU361228"/>
    </source>
</evidence>
<dbReference type="Proteomes" id="UP000663836">
    <property type="component" value="Unassembled WGS sequence"/>
</dbReference>
<evidence type="ECO:0000256" key="2">
    <source>
        <dbReference type="ARBA" id="ARBA00009558"/>
    </source>
</evidence>
<dbReference type="InterPro" id="IPR004170">
    <property type="entry name" value="WWE_dom"/>
</dbReference>
<comment type="subcellular location">
    <subcellularLocation>
        <location evidence="1">Secreted</location>
    </subcellularLocation>
</comment>
<dbReference type="SUPFAM" id="SSF56399">
    <property type="entry name" value="ADP-ribosylation"/>
    <property type="match status" value="1"/>
</dbReference>
<dbReference type="GO" id="GO:0090729">
    <property type="term" value="F:toxin activity"/>
    <property type="evidence" value="ECO:0007669"/>
    <property type="project" value="UniProtKB-KW"/>
</dbReference>
<dbReference type="GO" id="GO:0016779">
    <property type="term" value="F:nucleotidyltransferase activity"/>
    <property type="evidence" value="ECO:0007669"/>
    <property type="project" value="UniProtKB-KW"/>
</dbReference>
<reference evidence="12" key="1">
    <citation type="submission" date="2021-02" db="EMBL/GenBank/DDBJ databases">
        <authorList>
            <person name="Nowell W R."/>
        </authorList>
    </citation>
    <scope>NUCLEOTIDE SEQUENCE</scope>
</reference>
<dbReference type="GO" id="GO:0003950">
    <property type="term" value="F:NAD+ poly-ADP-ribosyltransferase activity"/>
    <property type="evidence" value="ECO:0007669"/>
    <property type="project" value="TreeGrafter"/>
</dbReference>
<keyword evidence="7" id="KW-0548">Nucleotidyltransferase</keyword>
<evidence type="ECO:0000256" key="7">
    <source>
        <dbReference type="ARBA" id="ARBA00022695"/>
    </source>
</evidence>
<dbReference type="InterPro" id="IPR037197">
    <property type="entry name" value="WWE_dom_sf"/>
</dbReference>
<name>A0A814NS73_9BILA</name>
<dbReference type="PROSITE" id="PS51996">
    <property type="entry name" value="TR_MART"/>
    <property type="match status" value="1"/>
</dbReference>
<organism evidence="12 14">
    <name type="scientific">Rotaria sordida</name>
    <dbReference type="NCBI Taxonomy" id="392033"/>
    <lineage>
        <taxon>Eukaryota</taxon>
        <taxon>Metazoa</taxon>
        <taxon>Spiralia</taxon>
        <taxon>Gnathifera</taxon>
        <taxon>Rotifera</taxon>
        <taxon>Eurotatoria</taxon>
        <taxon>Bdelloidea</taxon>
        <taxon>Philodinida</taxon>
        <taxon>Philodinidae</taxon>
        <taxon>Rotaria</taxon>
    </lineage>
</organism>
<accession>A0A814NS73</accession>
<evidence type="ECO:0000256" key="4">
    <source>
        <dbReference type="ARBA" id="ARBA00022656"/>
    </source>
</evidence>
<keyword evidence="5 10" id="KW-0328">Glycosyltransferase</keyword>
<dbReference type="Proteomes" id="UP000663864">
    <property type="component" value="Unassembled WGS sequence"/>
</dbReference>
<evidence type="ECO:0000256" key="1">
    <source>
        <dbReference type="ARBA" id="ARBA00004613"/>
    </source>
</evidence>
<dbReference type="EMBL" id="CAJOBD010006190">
    <property type="protein sequence ID" value="CAF4053980.1"/>
    <property type="molecule type" value="Genomic_DNA"/>
</dbReference>
<evidence type="ECO:0000259" key="11">
    <source>
        <dbReference type="PROSITE" id="PS50918"/>
    </source>
</evidence>
<evidence type="ECO:0000256" key="9">
    <source>
        <dbReference type="ARBA" id="ARBA00047597"/>
    </source>
</evidence>
<keyword evidence="4" id="KW-0800">Toxin</keyword>
<dbReference type="GO" id="GO:0106274">
    <property type="term" value="F:NAD+-protein-arginine ADP-ribosyltransferase activity"/>
    <property type="evidence" value="ECO:0007669"/>
    <property type="project" value="UniProtKB-EC"/>
</dbReference>
<keyword evidence="10" id="KW-0520">NAD</keyword>
<dbReference type="Gene3D" id="3.90.176.10">
    <property type="entry name" value="Toxin ADP-ribosyltransferase, Chain A, domain 1"/>
    <property type="match status" value="1"/>
</dbReference>
<dbReference type="PANTHER" id="PTHR10339:SF25">
    <property type="entry name" value="SECRETED EXOENZYME S"/>
    <property type="match status" value="1"/>
</dbReference>